<feature type="transmembrane region" description="Helical" evidence="1">
    <location>
        <begin position="85"/>
        <end position="112"/>
    </location>
</feature>
<feature type="transmembrane region" description="Helical" evidence="1">
    <location>
        <begin position="12"/>
        <end position="31"/>
    </location>
</feature>
<keyword evidence="1" id="KW-1133">Transmembrane helix</keyword>
<dbReference type="InterPro" id="IPR006976">
    <property type="entry name" value="VanZ-like"/>
</dbReference>
<dbReference type="RefSeq" id="WP_073202636.1">
    <property type="nucleotide sequence ID" value="NZ_FRCZ01000006.1"/>
</dbReference>
<dbReference type="PANTHER" id="PTHR36834:SF1">
    <property type="entry name" value="INTEGRAL MEMBRANE PROTEIN"/>
    <property type="match status" value="1"/>
</dbReference>
<evidence type="ECO:0000313" key="4">
    <source>
        <dbReference type="Proteomes" id="UP000184184"/>
    </source>
</evidence>
<dbReference type="Pfam" id="PF04892">
    <property type="entry name" value="VanZ"/>
    <property type="match status" value="1"/>
</dbReference>
<feature type="transmembrane region" description="Helical" evidence="1">
    <location>
        <begin position="150"/>
        <end position="170"/>
    </location>
</feature>
<dbReference type="EMBL" id="FRCZ01000006">
    <property type="protein sequence ID" value="SHN27575.1"/>
    <property type="molecule type" value="Genomic_DNA"/>
</dbReference>
<sequence>MSQQLKYKIYRIVLWLIFICYLLISSFLLIFERIIVRISDYFNGIEGNRYHTTISEDTSLVESFWYNANLVPFNNTYHYLTGSDYFSLVVIFNNIIGNILVFLPLGLLLPLLFQTYRKFSKLLVTVTVLTVLVEVMQISLRIGQFDVDDIILNVVGGVIGYLFFRVMLIVHAKLQM</sequence>
<evidence type="ECO:0000256" key="1">
    <source>
        <dbReference type="SAM" id="Phobius"/>
    </source>
</evidence>
<name>A0A1M7QAF1_9BACI</name>
<protein>
    <submittedName>
        <fullName evidence="3">VanZ like family protein</fullName>
    </submittedName>
</protein>
<proteinExistence type="predicted"/>
<dbReference type="PANTHER" id="PTHR36834">
    <property type="entry name" value="MEMBRANE PROTEIN-RELATED"/>
    <property type="match status" value="1"/>
</dbReference>
<feature type="transmembrane region" description="Helical" evidence="1">
    <location>
        <begin position="119"/>
        <end position="138"/>
    </location>
</feature>
<keyword evidence="1" id="KW-0812">Transmembrane</keyword>
<accession>A0A1M7QAF1</accession>
<evidence type="ECO:0000313" key="3">
    <source>
        <dbReference type="EMBL" id="SHN27575.1"/>
    </source>
</evidence>
<organism evidence="3 4">
    <name type="scientific">Gracilibacillus kekensis</name>
    <dbReference type="NCBI Taxonomy" id="1027249"/>
    <lineage>
        <taxon>Bacteria</taxon>
        <taxon>Bacillati</taxon>
        <taxon>Bacillota</taxon>
        <taxon>Bacilli</taxon>
        <taxon>Bacillales</taxon>
        <taxon>Bacillaceae</taxon>
        <taxon>Gracilibacillus</taxon>
    </lineage>
</organism>
<keyword evidence="4" id="KW-1185">Reference proteome</keyword>
<dbReference type="InterPro" id="IPR053150">
    <property type="entry name" value="Teicoplanin_resist-assoc"/>
</dbReference>
<feature type="domain" description="VanZ-like" evidence="2">
    <location>
        <begin position="54"/>
        <end position="167"/>
    </location>
</feature>
<evidence type="ECO:0000259" key="2">
    <source>
        <dbReference type="Pfam" id="PF04892"/>
    </source>
</evidence>
<dbReference type="AlphaFoldDB" id="A0A1M7QAF1"/>
<dbReference type="Proteomes" id="UP000184184">
    <property type="component" value="Unassembled WGS sequence"/>
</dbReference>
<reference evidence="3 4" key="1">
    <citation type="submission" date="2016-11" db="EMBL/GenBank/DDBJ databases">
        <authorList>
            <person name="Jaros S."/>
            <person name="Januszkiewicz K."/>
            <person name="Wedrychowicz H."/>
        </authorList>
    </citation>
    <scope>NUCLEOTIDE SEQUENCE [LARGE SCALE GENOMIC DNA]</scope>
    <source>
        <strain evidence="3 4">CGMCC 1.10681</strain>
    </source>
</reference>
<keyword evidence="1" id="KW-0472">Membrane</keyword>
<gene>
    <name evidence="3" type="ORF">SAMN05216179_2979</name>
</gene>